<evidence type="ECO:0000259" key="11">
    <source>
        <dbReference type="PROSITE" id="PS50024"/>
    </source>
</evidence>
<name>A0A9D3MVA6_ANGAN</name>
<proteinExistence type="predicted"/>
<accession>A0A9D3MVA6</accession>
<protein>
    <recommendedName>
        <fullName evidence="11">SEA domain-containing protein</fullName>
    </recommendedName>
</protein>
<keyword evidence="4" id="KW-0732">Signal</keyword>
<dbReference type="InterPro" id="IPR000742">
    <property type="entry name" value="EGF"/>
</dbReference>
<dbReference type="SMART" id="SM00181">
    <property type="entry name" value="EGF"/>
    <property type="match status" value="2"/>
</dbReference>
<keyword evidence="8" id="KW-0325">Glycoprotein</keyword>
<dbReference type="Proteomes" id="UP001044222">
    <property type="component" value="Unassembled WGS sequence"/>
</dbReference>
<dbReference type="GO" id="GO:0005886">
    <property type="term" value="C:plasma membrane"/>
    <property type="evidence" value="ECO:0007669"/>
    <property type="project" value="UniProtKB-SubCell"/>
</dbReference>
<evidence type="ECO:0000256" key="4">
    <source>
        <dbReference type="ARBA" id="ARBA00022729"/>
    </source>
</evidence>
<comment type="caution">
    <text evidence="12">The sequence shown here is derived from an EMBL/GenBank/DDBJ whole genome shotgun (WGS) entry which is preliminary data.</text>
</comment>
<comment type="subcellular location">
    <subcellularLocation>
        <location evidence="1">Cell membrane</location>
    </subcellularLocation>
</comment>
<evidence type="ECO:0000256" key="2">
    <source>
        <dbReference type="ARBA" id="ARBA00022475"/>
    </source>
</evidence>
<keyword evidence="3" id="KW-0245">EGF-like domain</keyword>
<keyword evidence="6 10" id="KW-0472">Membrane</keyword>
<evidence type="ECO:0000256" key="9">
    <source>
        <dbReference type="SAM" id="MobiDB-lite"/>
    </source>
</evidence>
<gene>
    <name evidence="12" type="ORF">ANANG_G00041690</name>
</gene>
<dbReference type="InterPro" id="IPR000082">
    <property type="entry name" value="SEA_dom"/>
</dbReference>
<evidence type="ECO:0000256" key="1">
    <source>
        <dbReference type="ARBA" id="ARBA00004236"/>
    </source>
</evidence>
<dbReference type="PROSITE" id="PS50024">
    <property type="entry name" value="SEA"/>
    <property type="match status" value="1"/>
</dbReference>
<keyword evidence="7" id="KW-1015">Disulfide bond</keyword>
<feature type="compositionally biased region" description="Low complexity" evidence="9">
    <location>
        <begin position="1"/>
        <end position="263"/>
    </location>
</feature>
<feature type="compositionally biased region" description="Basic and acidic residues" evidence="9">
    <location>
        <begin position="597"/>
        <end position="610"/>
    </location>
</feature>
<organism evidence="12 13">
    <name type="scientific">Anguilla anguilla</name>
    <name type="common">European freshwater eel</name>
    <name type="synonym">Muraena anguilla</name>
    <dbReference type="NCBI Taxonomy" id="7936"/>
    <lineage>
        <taxon>Eukaryota</taxon>
        <taxon>Metazoa</taxon>
        <taxon>Chordata</taxon>
        <taxon>Craniata</taxon>
        <taxon>Vertebrata</taxon>
        <taxon>Euteleostomi</taxon>
        <taxon>Actinopterygii</taxon>
        <taxon>Neopterygii</taxon>
        <taxon>Teleostei</taxon>
        <taxon>Anguilliformes</taxon>
        <taxon>Anguillidae</taxon>
        <taxon>Anguilla</taxon>
    </lineage>
</organism>
<dbReference type="GO" id="GO:0005509">
    <property type="term" value="F:calcium ion binding"/>
    <property type="evidence" value="ECO:0007669"/>
    <property type="project" value="InterPro"/>
</dbReference>
<feature type="region of interest" description="Disordered" evidence="9">
    <location>
        <begin position="1"/>
        <end position="268"/>
    </location>
</feature>
<dbReference type="AlphaFoldDB" id="A0A9D3MVA6"/>
<evidence type="ECO:0000256" key="7">
    <source>
        <dbReference type="ARBA" id="ARBA00023157"/>
    </source>
</evidence>
<dbReference type="SUPFAM" id="SSF82671">
    <property type="entry name" value="SEA domain"/>
    <property type="match status" value="1"/>
</dbReference>
<keyword evidence="2" id="KW-1003">Cell membrane</keyword>
<keyword evidence="10" id="KW-1133">Transmembrane helix</keyword>
<evidence type="ECO:0000256" key="10">
    <source>
        <dbReference type="SAM" id="Phobius"/>
    </source>
</evidence>
<keyword evidence="5" id="KW-0677">Repeat</keyword>
<dbReference type="SUPFAM" id="SSF57184">
    <property type="entry name" value="Growth factor receptor domain"/>
    <property type="match status" value="1"/>
</dbReference>
<reference evidence="12" key="1">
    <citation type="submission" date="2021-01" db="EMBL/GenBank/DDBJ databases">
        <title>A chromosome-scale assembly of European eel, Anguilla anguilla.</title>
        <authorList>
            <person name="Henkel C."/>
            <person name="Jong-Raadsen S.A."/>
            <person name="Dufour S."/>
            <person name="Weltzien F.-A."/>
            <person name="Palstra A.P."/>
            <person name="Pelster B."/>
            <person name="Spaink H.P."/>
            <person name="Van Den Thillart G.E."/>
            <person name="Jansen H."/>
            <person name="Zahm M."/>
            <person name="Klopp C."/>
            <person name="Cedric C."/>
            <person name="Louis A."/>
            <person name="Berthelot C."/>
            <person name="Parey E."/>
            <person name="Roest Crollius H."/>
            <person name="Montfort J."/>
            <person name="Robinson-Rechavi M."/>
            <person name="Bucao C."/>
            <person name="Bouchez O."/>
            <person name="Gislard M."/>
            <person name="Lluch J."/>
            <person name="Milhes M."/>
            <person name="Lampietro C."/>
            <person name="Lopez Roques C."/>
            <person name="Donnadieu C."/>
            <person name="Braasch I."/>
            <person name="Desvignes T."/>
            <person name="Postlethwait J."/>
            <person name="Bobe J."/>
            <person name="Guiguen Y."/>
            <person name="Dirks R."/>
        </authorList>
    </citation>
    <scope>NUCLEOTIDE SEQUENCE</scope>
    <source>
        <strain evidence="12">Tag_6206</strain>
        <tissue evidence="12">Liver</tissue>
    </source>
</reference>
<dbReference type="InterPro" id="IPR001881">
    <property type="entry name" value="EGF-like_Ca-bd_dom"/>
</dbReference>
<dbReference type="InterPro" id="IPR036364">
    <property type="entry name" value="SEA_dom_sf"/>
</dbReference>
<evidence type="ECO:0000256" key="8">
    <source>
        <dbReference type="ARBA" id="ARBA00023180"/>
    </source>
</evidence>
<dbReference type="PANTHER" id="PTHR24037:SF10">
    <property type="entry name" value="MUCIN-13"/>
    <property type="match status" value="1"/>
</dbReference>
<keyword evidence="10" id="KW-0812">Transmembrane</keyword>
<evidence type="ECO:0000256" key="6">
    <source>
        <dbReference type="ARBA" id="ARBA00023136"/>
    </source>
</evidence>
<dbReference type="EMBL" id="JAFIRN010000002">
    <property type="protein sequence ID" value="KAG5854808.1"/>
    <property type="molecule type" value="Genomic_DNA"/>
</dbReference>
<dbReference type="InterPro" id="IPR009030">
    <property type="entry name" value="Growth_fac_rcpt_cys_sf"/>
</dbReference>
<feature type="region of interest" description="Disordered" evidence="9">
    <location>
        <begin position="588"/>
        <end position="610"/>
    </location>
</feature>
<keyword evidence="13" id="KW-1185">Reference proteome</keyword>
<feature type="transmembrane region" description="Helical" evidence="10">
    <location>
        <begin position="483"/>
        <end position="507"/>
    </location>
</feature>
<evidence type="ECO:0000313" key="13">
    <source>
        <dbReference type="Proteomes" id="UP001044222"/>
    </source>
</evidence>
<evidence type="ECO:0000313" key="12">
    <source>
        <dbReference type="EMBL" id="KAG5854808.1"/>
    </source>
</evidence>
<feature type="domain" description="SEA" evidence="11">
    <location>
        <begin position="304"/>
        <end position="419"/>
    </location>
</feature>
<dbReference type="Gene3D" id="3.30.70.960">
    <property type="entry name" value="SEA domain"/>
    <property type="match status" value="1"/>
</dbReference>
<sequence>MPGQPSSTTTTKPPAETTITQPPTTTLKTDTTESSTATSTSPLTSTTQTPADTSTTSKPSETTTTPGQESSSTTSSTTVTESSTATSTSPPTSTTQTPADTLTTSKPSEITTTPGQESSTTTSSTTVTESSTATSTSPPTSTTQTPADTSTTSKPSEITTTPGQESSTTTSSTTVTGSSTATSTSTPTSTTQTPADTSTTSKPSEITTTPGQDSSTTTSSTTVTGSSTATSTSLPTSTTTGTETTNNTTPGEPSTTTTTVPTTTKPPACSSNPCPFDSICVELFDGFTCQCFAGSFLFEGSCRKAKVFAGDLRLTDQLFEEGMKDTGSKIFLETATNIQTALKAALGNDSNYIESKVLQLRNGSIIATVDNIYKTTSTLTPTSFDTAFNKSVQQCGNDCAILQKSTFSKVDLCMQKPAPCDVDTTTCKNNDGNLNCVCKPGYIRSTFSSRSCSACPSGQKVEKDTCVPCSFGYSGFNCNDSNLLAVVVISCVLGALLLITLLAFTIYGCRTKPKDYSSPYPPAQETRTTWTNSNVPKIPRASANINSQWDSPNLEMMESGSTRALVAKDRPGNGVMGPYSGMKTFAGSEPSPYYGRDNPRFIGDYERGTR</sequence>
<evidence type="ECO:0000256" key="3">
    <source>
        <dbReference type="ARBA" id="ARBA00022536"/>
    </source>
</evidence>
<dbReference type="SMART" id="SM00179">
    <property type="entry name" value="EGF_CA"/>
    <property type="match status" value="1"/>
</dbReference>
<dbReference type="Pfam" id="PF01390">
    <property type="entry name" value="SEA"/>
    <property type="match status" value="1"/>
</dbReference>
<dbReference type="PANTHER" id="PTHR24037">
    <property type="entry name" value="HEART DEVELOPMENT PROTEIN WITH EGF-LIKE DOMAINS 1"/>
    <property type="match status" value="1"/>
</dbReference>
<evidence type="ECO:0000256" key="5">
    <source>
        <dbReference type="ARBA" id="ARBA00022737"/>
    </source>
</evidence>